<comment type="caution">
    <text evidence="16">Lacks conserved residue(s) required for the propagation of feature annotation.</text>
</comment>
<sequence>MSKLQLNQTGSGFSKPLLLSSTNSHFFNHVHRRIYISYKPRTDHTSIALHRKAFGDGVITKRFNVISNVIRPSTTTDPEEEERTVTVKAVINARLNVGGLLSNLTLTGALDFVTDLVGRTILLELVSSELEPDTRLEKKNVKGYGHKVSKDGEELKLEGSFDVPESFGDIGAVLVQNEYHKEMYLKDIVLTVAGSSNAPPITITCNSWINSKYDDSSQMRIFFTNKSYLPSETPRGLKKLREKELENLRGDGKGERKSSDRIYDYDKYNDLGVPDSSDELARPVLGGTEHPYPRRCRTGRAPSEKDPLSEKRSLIVYVPRDEAFSEPKELQFSTTIVEEVLHALVPSFQAALLDNKLGFPHFTAIDNIFNQGVKLPKLKNQGSLRSLFPRLVASLSQIKDDLLRFDTPEIFNRNRFSWLEDEEFSRQTLAGVNPYSIQLVTEWPLKSKLDPNVYGPCECSITKELLEREIKGIMTVDEALEQKKLFILDYHDLLLPFVKKVRALEGTTLYGSRTIFFLTPDSTLRLIAIELTRPPMDYKPQWKKVFTPGYNATTCWLWKFAKVHVGAHDSGYHELVIHWLRTHCCLEPYIIATNRQLSAMHPIYRLLHPHLRYTMEINVRARLSLINAGGIIEQCFSPGKYSMELSSAAYDQIWRFDMEALPADLIRRGMAVEDPTAPHGLKLTIQDYPFANDGLLVWDAIKSWISDYVSHYYSKASLIETDSELQAWWTEIRTKGHEDKKNESWWPKLKDQDDLIQILTTIVWVASCHHAAVNFSQYTYGGYFPNRPSIARTNMPTEDMSREEHKLFMEKPESVLMKCFPSQIQAPLVMAVLRLLSTHSMDEEYLGDRIEPSWDENPHIKEAFERFNKKLIEVGGIIDARNADPKLLNRTGAGVVPYELLKPFSEPGMTGMGVPNSTSI</sequence>
<evidence type="ECO:0000256" key="13">
    <source>
        <dbReference type="ARBA" id="ARBA00023004"/>
    </source>
</evidence>
<feature type="region of interest" description="Disordered" evidence="19">
    <location>
        <begin position="274"/>
        <end position="306"/>
    </location>
</feature>
<accession>A0A7J6WC69</accession>
<dbReference type="SUPFAM" id="SSF49723">
    <property type="entry name" value="Lipase/lipooxygenase domain (PLAT/LH2 domain)"/>
    <property type="match status" value="1"/>
</dbReference>
<dbReference type="GO" id="GO:0009507">
    <property type="term" value="C:chloroplast"/>
    <property type="evidence" value="ECO:0007669"/>
    <property type="project" value="UniProtKB-SubCell"/>
</dbReference>
<keyword evidence="13 17" id="KW-0408">Iron</keyword>
<dbReference type="Gene3D" id="4.10.375.10">
    <property type="entry name" value="Lipoxygenase-1, Domain 2"/>
    <property type="match status" value="1"/>
</dbReference>
<evidence type="ECO:0000256" key="7">
    <source>
        <dbReference type="ARBA" id="ARBA00022723"/>
    </source>
</evidence>
<keyword evidence="23" id="KW-1185">Reference proteome</keyword>
<dbReference type="GO" id="GO:0031408">
    <property type="term" value="P:oxylipin biosynthetic process"/>
    <property type="evidence" value="ECO:0007669"/>
    <property type="project" value="UniProtKB-UniRule"/>
</dbReference>
<name>A0A7J6WC69_THATH</name>
<gene>
    <name evidence="22" type="ORF">FRX31_015852</name>
</gene>
<dbReference type="InterPro" id="IPR013819">
    <property type="entry name" value="LipOase_C"/>
</dbReference>
<evidence type="ECO:0000256" key="14">
    <source>
        <dbReference type="ARBA" id="ARBA00023098"/>
    </source>
</evidence>
<dbReference type="InterPro" id="IPR036226">
    <property type="entry name" value="LipOase_C_sf"/>
</dbReference>
<comment type="caution">
    <text evidence="22">The sequence shown here is derived from an EMBL/GenBank/DDBJ whole genome shotgun (WGS) entry which is preliminary data.</text>
</comment>
<dbReference type="InterPro" id="IPR020833">
    <property type="entry name" value="LipOase_Fe_BS"/>
</dbReference>
<dbReference type="InterPro" id="IPR042057">
    <property type="entry name" value="Lipoxy_PLAT/LH2"/>
</dbReference>
<evidence type="ECO:0000313" key="23">
    <source>
        <dbReference type="Proteomes" id="UP000554482"/>
    </source>
</evidence>
<organism evidence="22 23">
    <name type="scientific">Thalictrum thalictroides</name>
    <name type="common">Rue-anemone</name>
    <name type="synonym">Anemone thalictroides</name>
    <dbReference type="NCBI Taxonomy" id="46969"/>
    <lineage>
        <taxon>Eukaryota</taxon>
        <taxon>Viridiplantae</taxon>
        <taxon>Streptophyta</taxon>
        <taxon>Embryophyta</taxon>
        <taxon>Tracheophyta</taxon>
        <taxon>Spermatophyta</taxon>
        <taxon>Magnoliopsida</taxon>
        <taxon>Ranunculales</taxon>
        <taxon>Ranunculaceae</taxon>
        <taxon>Thalictroideae</taxon>
        <taxon>Thalictrum</taxon>
    </lineage>
</organism>
<dbReference type="PROSITE" id="PS51393">
    <property type="entry name" value="LIPOXYGENASE_3"/>
    <property type="match status" value="1"/>
</dbReference>
<dbReference type="Gene3D" id="3.10.450.60">
    <property type="match status" value="1"/>
</dbReference>
<evidence type="ECO:0000256" key="17">
    <source>
        <dbReference type="RuleBase" id="RU003974"/>
    </source>
</evidence>
<dbReference type="InterPro" id="IPR020834">
    <property type="entry name" value="LipOase_CS"/>
</dbReference>
<evidence type="ECO:0000313" key="22">
    <source>
        <dbReference type="EMBL" id="KAF5194563.1"/>
    </source>
</evidence>
<protein>
    <recommendedName>
        <fullName evidence="18">Lipoxygenase</fullName>
        <ecNumber evidence="18">1.13.11.-</ecNumber>
    </recommendedName>
</protein>
<comment type="subcellular location">
    <subcellularLocation>
        <location evidence="2">Plastid</location>
        <location evidence="2">Chloroplast</location>
    </subcellularLocation>
</comment>
<dbReference type="FunFam" id="3.10.450.60:FF:000005">
    <property type="entry name" value="Lipoxygenase"/>
    <property type="match status" value="1"/>
</dbReference>
<dbReference type="PROSITE" id="PS00711">
    <property type="entry name" value="LIPOXYGENASE_1"/>
    <property type="match status" value="1"/>
</dbReference>
<dbReference type="GO" id="GO:0046872">
    <property type="term" value="F:metal ion binding"/>
    <property type="evidence" value="ECO:0007669"/>
    <property type="project" value="UniProtKB-UniRule"/>
</dbReference>
<dbReference type="Gene3D" id="2.60.60.20">
    <property type="entry name" value="PLAT/LH2 domain"/>
    <property type="match status" value="1"/>
</dbReference>
<dbReference type="PROSITE" id="PS50095">
    <property type="entry name" value="PLAT"/>
    <property type="match status" value="1"/>
</dbReference>
<evidence type="ECO:0000256" key="9">
    <source>
        <dbReference type="ARBA" id="ARBA00022832"/>
    </source>
</evidence>
<dbReference type="UniPathway" id="UPA00382"/>
<dbReference type="SMART" id="SM00308">
    <property type="entry name" value="LH2"/>
    <property type="match status" value="1"/>
</dbReference>
<dbReference type="PRINTS" id="PR00087">
    <property type="entry name" value="LIPOXYGENASE"/>
</dbReference>
<dbReference type="SUPFAM" id="SSF48484">
    <property type="entry name" value="Lipoxigenase"/>
    <property type="match status" value="1"/>
</dbReference>
<evidence type="ECO:0000256" key="19">
    <source>
        <dbReference type="SAM" id="MobiDB-lite"/>
    </source>
</evidence>
<dbReference type="InterPro" id="IPR036392">
    <property type="entry name" value="PLAT/LH2_dom_sf"/>
</dbReference>
<keyword evidence="14" id="KW-0443">Lipid metabolism</keyword>
<reference evidence="22 23" key="1">
    <citation type="submission" date="2020-06" db="EMBL/GenBank/DDBJ databases">
        <title>Transcriptomic and genomic resources for Thalictrum thalictroides and T. hernandezii: Facilitating candidate gene discovery in an emerging model plant lineage.</title>
        <authorList>
            <person name="Arias T."/>
            <person name="Riano-Pachon D.M."/>
            <person name="Di Stilio V.S."/>
        </authorList>
    </citation>
    <scope>NUCLEOTIDE SEQUENCE [LARGE SCALE GENOMIC DNA]</scope>
    <source>
        <strain evidence="23">cv. WT478/WT964</strain>
        <tissue evidence="22">Leaves</tissue>
    </source>
</reference>
<dbReference type="CDD" id="cd01751">
    <property type="entry name" value="PLAT_LH2"/>
    <property type="match status" value="1"/>
</dbReference>
<dbReference type="InterPro" id="IPR027433">
    <property type="entry name" value="Lipoxygenase_dom_3"/>
</dbReference>
<dbReference type="InterPro" id="IPR001024">
    <property type="entry name" value="PLAT/LH2_dom"/>
</dbReference>
<dbReference type="InterPro" id="IPR000907">
    <property type="entry name" value="LipOase"/>
</dbReference>
<dbReference type="InterPro" id="IPR001246">
    <property type="entry name" value="LipOase_plant"/>
</dbReference>
<evidence type="ECO:0000256" key="5">
    <source>
        <dbReference type="ARBA" id="ARBA00022528"/>
    </source>
</evidence>
<evidence type="ECO:0000256" key="18">
    <source>
        <dbReference type="RuleBase" id="RU003975"/>
    </source>
</evidence>
<keyword evidence="4 18" id="KW-0444">Lipid biosynthesis</keyword>
<comment type="function">
    <text evidence="18">Plant lipoxygenase may be involved in a number of diverse aspects of plant physiology including growth and development, pest resistance, and senescence or responses to wounding.</text>
</comment>
<evidence type="ECO:0000259" key="21">
    <source>
        <dbReference type="PROSITE" id="PS51393"/>
    </source>
</evidence>
<evidence type="ECO:0000256" key="1">
    <source>
        <dbReference type="ARBA" id="ARBA00001962"/>
    </source>
</evidence>
<dbReference type="EMBL" id="JABWDY010018552">
    <property type="protein sequence ID" value="KAF5194563.1"/>
    <property type="molecule type" value="Genomic_DNA"/>
</dbReference>
<evidence type="ECO:0000256" key="12">
    <source>
        <dbReference type="ARBA" id="ARBA00023002"/>
    </source>
</evidence>
<keyword evidence="15 18" id="KW-0275">Fatty acid biosynthesis</keyword>
<dbReference type="AlphaFoldDB" id="A0A7J6WC69"/>
<evidence type="ECO:0000256" key="11">
    <source>
        <dbReference type="ARBA" id="ARBA00022964"/>
    </source>
</evidence>
<evidence type="ECO:0000256" key="8">
    <source>
        <dbReference type="ARBA" id="ARBA00022767"/>
    </source>
</evidence>
<evidence type="ECO:0000256" key="6">
    <source>
        <dbReference type="ARBA" id="ARBA00022640"/>
    </source>
</evidence>
<keyword evidence="6" id="KW-0934">Plastid</keyword>
<dbReference type="FunFam" id="4.10.375.10:FF:000001">
    <property type="entry name" value="Lipoxygenase"/>
    <property type="match status" value="1"/>
</dbReference>
<dbReference type="PROSITE" id="PS00081">
    <property type="entry name" value="LIPOXYGENASE_2"/>
    <property type="match status" value="1"/>
</dbReference>
<evidence type="ECO:0000256" key="3">
    <source>
        <dbReference type="ARBA" id="ARBA00009419"/>
    </source>
</evidence>
<keyword evidence="10" id="KW-0809">Transit peptide</keyword>
<keyword evidence="11 17" id="KW-0223">Dioxygenase</keyword>
<dbReference type="GO" id="GO:0006633">
    <property type="term" value="P:fatty acid biosynthetic process"/>
    <property type="evidence" value="ECO:0007669"/>
    <property type="project" value="UniProtKB-KW"/>
</dbReference>
<feature type="domain" description="PLAT" evidence="20">
    <location>
        <begin position="99"/>
        <end position="223"/>
    </location>
</feature>
<keyword evidence="5" id="KW-0150">Chloroplast</keyword>
<dbReference type="PRINTS" id="PR00468">
    <property type="entry name" value="PLTLPOXGNASE"/>
</dbReference>
<evidence type="ECO:0000256" key="2">
    <source>
        <dbReference type="ARBA" id="ARBA00004229"/>
    </source>
</evidence>
<keyword evidence="9" id="KW-0276">Fatty acid metabolism</keyword>
<proteinExistence type="inferred from homology"/>
<feature type="domain" description="Lipoxygenase" evidence="21">
    <location>
        <begin position="227"/>
        <end position="920"/>
    </location>
</feature>
<evidence type="ECO:0000259" key="20">
    <source>
        <dbReference type="PROSITE" id="PS50095"/>
    </source>
</evidence>
<dbReference type="OrthoDB" id="407298at2759"/>
<evidence type="ECO:0000256" key="16">
    <source>
        <dbReference type="PROSITE-ProRule" id="PRU00152"/>
    </source>
</evidence>
<dbReference type="FunFam" id="1.20.245.10:FF:000002">
    <property type="entry name" value="Lipoxygenase"/>
    <property type="match status" value="1"/>
</dbReference>
<comment type="cofactor">
    <cofactor evidence="1 17">
        <name>Fe cation</name>
        <dbReference type="ChEBI" id="CHEBI:24875"/>
    </cofactor>
</comment>
<dbReference type="Gene3D" id="4.10.372.10">
    <property type="entry name" value="Lipoxygenase-1, Domain 3"/>
    <property type="match status" value="1"/>
</dbReference>
<evidence type="ECO:0000256" key="4">
    <source>
        <dbReference type="ARBA" id="ARBA00022516"/>
    </source>
</evidence>
<evidence type="ECO:0000256" key="10">
    <source>
        <dbReference type="ARBA" id="ARBA00022946"/>
    </source>
</evidence>
<dbReference type="PANTHER" id="PTHR11771">
    <property type="entry name" value="LIPOXYGENASE"/>
    <property type="match status" value="1"/>
</dbReference>
<dbReference type="Pfam" id="PF00305">
    <property type="entry name" value="Lipoxygenase"/>
    <property type="match status" value="1"/>
</dbReference>
<keyword evidence="12 17" id="KW-0560">Oxidoreductase</keyword>
<keyword evidence="7 17" id="KW-0479">Metal-binding</keyword>
<comment type="similarity">
    <text evidence="3 17">Belongs to the lipoxygenase family.</text>
</comment>
<dbReference type="Proteomes" id="UP000554482">
    <property type="component" value="Unassembled WGS sequence"/>
</dbReference>
<dbReference type="GO" id="GO:0034440">
    <property type="term" value="P:lipid oxidation"/>
    <property type="evidence" value="ECO:0007669"/>
    <property type="project" value="InterPro"/>
</dbReference>
<dbReference type="Gene3D" id="1.20.245.10">
    <property type="entry name" value="Lipoxygenase-1, Domain 5"/>
    <property type="match status" value="1"/>
</dbReference>
<evidence type="ECO:0000256" key="15">
    <source>
        <dbReference type="ARBA" id="ARBA00023160"/>
    </source>
</evidence>
<dbReference type="GO" id="GO:0016702">
    <property type="term" value="F:oxidoreductase activity, acting on single donors with incorporation of molecular oxygen, incorporation of two atoms of oxygen"/>
    <property type="evidence" value="ECO:0007669"/>
    <property type="project" value="InterPro"/>
</dbReference>
<keyword evidence="8 18" id="KW-0925">Oxylipin biosynthesis</keyword>
<comment type="pathway">
    <text evidence="18">Lipid metabolism; oxylipin biosynthesis.</text>
</comment>
<dbReference type="EC" id="1.13.11.-" evidence="18"/>
<dbReference type="Pfam" id="PF01477">
    <property type="entry name" value="PLAT"/>
    <property type="match status" value="1"/>
</dbReference>